<keyword evidence="4" id="KW-1185">Reference proteome</keyword>
<dbReference type="Proteomes" id="UP001597641">
    <property type="component" value="Unassembled WGS sequence"/>
</dbReference>
<evidence type="ECO:0000313" key="3">
    <source>
        <dbReference type="EMBL" id="MFD3003855.1"/>
    </source>
</evidence>
<dbReference type="PANTHER" id="PTHR43581:SF2">
    <property type="entry name" value="EXCINUCLEASE ATPASE SUBUNIT"/>
    <property type="match status" value="1"/>
</dbReference>
<dbReference type="Pfam" id="PF14491">
    <property type="entry name" value="DUF4435"/>
    <property type="match status" value="1"/>
</dbReference>
<dbReference type="Pfam" id="PF13304">
    <property type="entry name" value="AAA_21"/>
    <property type="match status" value="1"/>
</dbReference>
<dbReference type="InterPro" id="IPR051396">
    <property type="entry name" value="Bact_Antivir_Def_Nuclease"/>
</dbReference>
<dbReference type="Gene3D" id="3.40.50.300">
    <property type="entry name" value="P-loop containing nucleotide triphosphate hydrolases"/>
    <property type="match status" value="1"/>
</dbReference>
<sequence>MTFNLTLPNRTRTNQTETLTTDNNIVLIGANGSGKSRLGAWVEQTMQSRLTVHRISAQKALSIPDFAQLKNLEQAEKALLYGRDDQHASVGRKITDRWGSNPTTFLLNDFDKLLSLLFAKSAERDRLHTQQTKAVQSYVPVPDAPIDIIVRIWSDIMPHRQISFNDGKVLVRKEEEPEYHGKEMSDGERVTLYLIGQCLCAPDNSIIIIDEPEIHLHKSLVDKLWNKVEELSQSKLLVYITHDLDFASSRKDALKFWIKSYNGNNLWEWDEVPRDENLPDGLILEILGSRKNIIFCEGENGSLDTTIYQLVYPDYHIIPRGSGQKVIEATKALKGNHNIHHLNVFGLIDSDYKEEEEKQTLLQHGIFTISIAEIENLFCVEPVLRIIAEHLELNSEQKVNEVIDFLIQSLNAEFEVQVSSKAEKIVEYKLGAFSKEANNEQGLTAGLTTTLGRIDIPTIYAQTRTSFQNAIDARSLNELLLIYNRKSLTNRISGIFGLGNGQYDKLLVRLFKGSRKEELIHAMRQYLPQIN</sequence>
<dbReference type="InterPro" id="IPR029492">
    <property type="entry name" value="DUF4435"/>
</dbReference>
<dbReference type="InterPro" id="IPR003959">
    <property type="entry name" value="ATPase_AAA_core"/>
</dbReference>
<accession>A0ABW6C194</accession>
<comment type="caution">
    <text evidence="3">The sequence shown here is derived from an EMBL/GenBank/DDBJ whole genome shotgun (WGS) entry which is preliminary data.</text>
</comment>
<proteinExistence type="predicted"/>
<dbReference type="EMBL" id="JBHUOX010000046">
    <property type="protein sequence ID" value="MFD3003855.1"/>
    <property type="molecule type" value="Genomic_DNA"/>
</dbReference>
<reference evidence="4" key="1">
    <citation type="journal article" date="2019" name="Int. J. Syst. Evol. Microbiol.">
        <title>The Global Catalogue of Microorganisms (GCM) 10K type strain sequencing project: providing services to taxonomists for standard genome sequencing and annotation.</title>
        <authorList>
            <consortium name="The Broad Institute Genomics Platform"/>
            <consortium name="The Broad Institute Genome Sequencing Center for Infectious Disease"/>
            <person name="Wu L."/>
            <person name="Ma J."/>
        </authorList>
    </citation>
    <scope>NUCLEOTIDE SEQUENCE [LARGE SCALE GENOMIC DNA]</scope>
    <source>
        <strain evidence="4">KCTC 23984</strain>
    </source>
</reference>
<gene>
    <name evidence="3" type="ORF">ACFS7Z_26100</name>
</gene>
<protein>
    <submittedName>
        <fullName evidence="3">DUF4435 domain-containing protein</fullName>
    </submittedName>
</protein>
<evidence type="ECO:0000259" key="2">
    <source>
        <dbReference type="Pfam" id="PF14491"/>
    </source>
</evidence>
<dbReference type="PANTHER" id="PTHR43581">
    <property type="entry name" value="ATP/GTP PHOSPHATASE"/>
    <property type="match status" value="1"/>
</dbReference>
<evidence type="ECO:0000313" key="4">
    <source>
        <dbReference type="Proteomes" id="UP001597641"/>
    </source>
</evidence>
<name>A0ABW6C194_9BACT</name>
<organism evidence="3 4">
    <name type="scientific">Pontibacter toksunensis</name>
    <dbReference type="NCBI Taxonomy" id="1332631"/>
    <lineage>
        <taxon>Bacteria</taxon>
        <taxon>Pseudomonadati</taxon>
        <taxon>Bacteroidota</taxon>
        <taxon>Cytophagia</taxon>
        <taxon>Cytophagales</taxon>
        <taxon>Hymenobacteraceae</taxon>
        <taxon>Pontibacter</taxon>
    </lineage>
</organism>
<evidence type="ECO:0000259" key="1">
    <source>
        <dbReference type="Pfam" id="PF13304"/>
    </source>
</evidence>
<dbReference type="SUPFAM" id="SSF52540">
    <property type="entry name" value="P-loop containing nucleoside triphosphate hydrolases"/>
    <property type="match status" value="1"/>
</dbReference>
<dbReference type="RefSeq" id="WP_377492057.1">
    <property type="nucleotide sequence ID" value="NZ_JBHUOX010000046.1"/>
</dbReference>
<feature type="domain" description="DUF4435" evidence="2">
    <location>
        <begin position="291"/>
        <end position="496"/>
    </location>
</feature>
<feature type="domain" description="ATPase AAA-type core" evidence="1">
    <location>
        <begin position="183"/>
        <end position="243"/>
    </location>
</feature>
<dbReference type="InterPro" id="IPR027417">
    <property type="entry name" value="P-loop_NTPase"/>
</dbReference>